<dbReference type="FunFam" id="3.40.50.1820:FF:000071">
    <property type="entry name" value="Embryogenesis-associated protein EMB8"/>
    <property type="match status" value="1"/>
</dbReference>
<protein>
    <submittedName>
        <fullName evidence="4">Putative alpha/beta hydrolase domain containing protein 1 3</fullName>
    </submittedName>
</protein>
<dbReference type="EMBL" id="JAAARO010000018">
    <property type="protein sequence ID" value="KAF5731819.1"/>
    <property type="molecule type" value="Genomic_DNA"/>
</dbReference>
<evidence type="ECO:0000259" key="3">
    <source>
        <dbReference type="Pfam" id="PF12146"/>
    </source>
</evidence>
<keyword evidence="2" id="KW-0812">Transmembrane</keyword>
<sequence length="580" mass="64823">MTASMERVLVSSEGTSEFSPSELLFKALSLIPISHYVLGLLWISLLFLYNFLEIHFLHDVITGFRGDPVSLTCNLSSELYKLVGSKCQLLHGRYLPTPWLSSPHLQTTYLSFFGSPPCFSYRRRIFHAQDGGTMALDWLMYSDVCEGASQVNAISLRNDNIPIVIVIPGLTSDSTAAYIKHLAFKMARQGCNVVISNHRGLGGLSMTSDRFYNAGWTEDIRKIVDYVHCEYPEAPLFAVGTSIGANILVKYLGEDGANVPLSGAAAVCSPWDLLVCDRFINRRLVQKLYNTVLAFGLQDFAQQHQSVLSRIADWEGVKKLRSVRDFDNYATRLLAKYETVDTYYRRCTSVSFVGGVSVPLLCISSLDDPVCTREAIPWDECRANENIILATTKRGGHLAYFEGLTANSLWWVRAVDEFFSVLQCSPLRNKRKAQPLSLSSPLESSIGEGPYVNVTEEGIVAVIGNSQTENLAEDMFEDQDISNKHTVHTATDEQDIYSDDNMTQKSQFKNRTASQSEQNVNNSFGPAQKCLNQLLRRSKTSIWLLAYIAFATTWPLVGTALLLVFKKKFRGILPMASLKR</sequence>
<feature type="domain" description="Serine aminopeptidase S33" evidence="3">
    <location>
        <begin position="163"/>
        <end position="375"/>
    </location>
</feature>
<dbReference type="InterPro" id="IPR029058">
    <property type="entry name" value="AB_hydrolase_fold"/>
</dbReference>
<dbReference type="Proteomes" id="UP000593562">
    <property type="component" value="Unassembled WGS sequence"/>
</dbReference>
<feature type="transmembrane region" description="Helical" evidence="2">
    <location>
        <begin position="33"/>
        <end position="52"/>
    </location>
</feature>
<evidence type="ECO:0000313" key="4">
    <source>
        <dbReference type="EMBL" id="KAF5731819.1"/>
    </source>
</evidence>
<dbReference type="OrthoDB" id="247542at2759"/>
<name>A0A7J7CCG2_TRIWF</name>
<dbReference type="GO" id="GO:0047372">
    <property type="term" value="F:monoacylglycerol lipase activity"/>
    <property type="evidence" value="ECO:0007669"/>
    <property type="project" value="TreeGrafter"/>
</dbReference>
<evidence type="ECO:0000256" key="1">
    <source>
        <dbReference type="ARBA" id="ARBA00010884"/>
    </source>
</evidence>
<evidence type="ECO:0000256" key="2">
    <source>
        <dbReference type="SAM" id="Phobius"/>
    </source>
</evidence>
<dbReference type="InParanoid" id="A0A7J7CCG2"/>
<keyword evidence="2" id="KW-0472">Membrane</keyword>
<evidence type="ECO:0000313" key="5">
    <source>
        <dbReference type="Proteomes" id="UP000593562"/>
    </source>
</evidence>
<dbReference type="Gene3D" id="3.40.50.1820">
    <property type="entry name" value="alpha/beta hydrolase"/>
    <property type="match status" value="1"/>
</dbReference>
<keyword evidence="2" id="KW-1133">Transmembrane helix</keyword>
<dbReference type="AlphaFoldDB" id="A0A7J7CCG2"/>
<dbReference type="PANTHER" id="PTHR10794">
    <property type="entry name" value="ABHYDROLASE DOMAIN-CONTAINING PROTEIN"/>
    <property type="match status" value="1"/>
</dbReference>
<feature type="transmembrane region" description="Helical" evidence="2">
    <location>
        <begin position="542"/>
        <end position="565"/>
    </location>
</feature>
<dbReference type="Pfam" id="PF12146">
    <property type="entry name" value="Hydrolase_4"/>
    <property type="match status" value="1"/>
</dbReference>
<accession>A0A7J7CCG2</accession>
<dbReference type="FunCoup" id="A0A7J7CCG2">
    <property type="interactions" value="1305"/>
</dbReference>
<dbReference type="GO" id="GO:0034338">
    <property type="term" value="F:short-chain carboxylesterase activity"/>
    <property type="evidence" value="ECO:0007669"/>
    <property type="project" value="TreeGrafter"/>
</dbReference>
<comment type="caution">
    <text evidence="4">The sequence shown here is derived from an EMBL/GenBank/DDBJ whole genome shotgun (WGS) entry which is preliminary data.</text>
</comment>
<gene>
    <name evidence="4" type="ORF">HS088_TW18G00504</name>
</gene>
<organism evidence="4 5">
    <name type="scientific">Tripterygium wilfordii</name>
    <name type="common">Thunder God vine</name>
    <dbReference type="NCBI Taxonomy" id="458696"/>
    <lineage>
        <taxon>Eukaryota</taxon>
        <taxon>Viridiplantae</taxon>
        <taxon>Streptophyta</taxon>
        <taxon>Embryophyta</taxon>
        <taxon>Tracheophyta</taxon>
        <taxon>Spermatophyta</taxon>
        <taxon>Magnoliopsida</taxon>
        <taxon>eudicotyledons</taxon>
        <taxon>Gunneridae</taxon>
        <taxon>Pentapetalae</taxon>
        <taxon>rosids</taxon>
        <taxon>fabids</taxon>
        <taxon>Celastrales</taxon>
        <taxon>Celastraceae</taxon>
        <taxon>Tripterygium</taxon>
    </lineage>
</organism>
<proteinExistence type="inferred from homology"/>
<dbReference type="PANTHER" id="PTHR10794:SF82">
    <property type="entry name" value="ALPHA_BETA-HYDROLASES SUPERFAMILY PROTEIN"/>
    <property type="match status" value="1"/>
</dbReference>
<keyword evidence="5" id="KW-1185">Reference proteome</keyword>
<reference evidence="4 5" key="1">
    <citation type="journal article" date="2020" name="Nat. Commun.">
        <title>Genome of Tripterygium wilfordii and identification of cytochrome P450 involved in triptolide biosynthesis.</title>
        <authorList>
            <person name="Tu L."/>
            <person name="Su P."/>
            <person name="Zhang Z."/>
            <person name="Gao L."/>
            <person name="Wang J."/>
            <person name="Hu T."/>
            <person name="Zhou J."/>
            <person name="Zhang Y."/>
            <person name="Zhao Y."/>
            <person name="Liu Y."/>
            <person name="Song Y."/>
            <person name="Tong Y."/>
            <person name="Lu Y."/>
            <person name="Yang J."/>
            <person name="Xu C."/>
            <person name="Jia M."/>
            <person name="Peters R.J."/>
            <person name="Huang L."/>
            <person name="Gao W."/>
        </authorList>
    </citation>
    <scope>NUCLEOTIDE SEQUENCE [LARGE SCALE GENOMIC DNA]</scope>
    <source>
        <strain evidence="5">cv. XIE 37</strain>
        <tissue evidence="4">Leaf</tissue>
    </source>
</reference>
<comment type="similarity">
    <text evidence="1">Belongs to the AB hydrolase superfamily. AB hydrolase 4 family.</text>
</comment>
<keyword evidence="4" id="KW-0378">Hydrolase</keyword>
<dbReference type="InterPro" id="IPR022742">
    <property type="entry name" value="Hydrolase_4"/>
</dbReference>
<dbReference type="InterPro" id="IPR050960">
    <property type="entry name" value="AB_hydrolase_4_sf"/>
</dbReference>
<dbReference type="SUPFAM" id="SSF53474">
    <property type="entry name" value="alpha/beta-Hydrolases"/>
    <property type="match status" value="1"/>
</dbReference>